<dbReference type="RefSeq" id="WP_054204134.1">
    <property type="nucleotide sequence ID" value="NZ_LHPH01000001.1"/>
</dbReference>
<feature type="transmembrane region" description="Helical" evidence="7">
    <location>
        <begin position="235"/>
        <end position="253"/>
    </location>
</feature>
<dbReference type="Gene3D" id="1.20.1540.10">
    <property type="entry name" value="Rhomboid-like"/>
    <property type="match status" value="1"/>
</dbReference>
<dbReference type="GO" id="GO:0016020">
    <property type="term" value="C:membrane"/>
    <property type="evidence" value="ECO:0007669"/>
    <property type="project" value="UniProtKB-SubCell"/>
</dbReference>
<evidence type="ECO:0000256" key="6">
    <source>
        <dbReference type="ARBA" id="ARBA00023136"/>
    </source>
</evidence>
<dbReference type="Proteomes" id="UP000037848">
    <property type="component" value="Unassembled WGS sequence"/>
</dbReference>
<gene>
    <name evidence="10" type="ORF">ADS77_00300</name>
</gene>
<feature type="transmembrane region" description="Helical" evidence="7">
    <location>
        <begin position="196"/>
        <end position="223"/>
    </location>
</feature>
<dbReference type="STRING" id="187330.AMS58_06065"/>
<name>A0A0N0M263_9GAMM</name>
<dbReference type="InterPro" id="IPR050925">
    <property type="entry name" value="Rhomboid_protease_S54"/>
</dbReference>
<feature type="transmembrane region" description="Helical" evidence="7">
    <location>
        <begin position="298"/>
        <end position="315"/>
    </location>
</feature>
<dbReference type="AlphaFoldDB" id="A0A0N0M263"/>
<keyword evidence="11" id="KW-1185">Reference proteome</keyword>
<feature type="domain" description="Peptidase S54 rhomboid" evidence="8">
    <location>
        <begin position="194"/>
        <end position="338"/>
    </location>
</feature>
<evidence type="ECO:0000259" key="8">
    <source>
        <dbReference type="Pfam" id="PF01694"/>
    </source>
</evidence>
<evidence type="ECO:0000256" key="5">
    <source>
        <dbReference type="ARBA" id="ARBA00022989"/>
    </source>
</evidence>
<dbReference type="PANTHER" id="PTHR43731">
    <property type="entry name" value="RHOMBOID PROTEASE"/>
    <property type="match status" value="1"/>
</dbReference>
<evidence type="ECO:0000259" key="9">
    <source>
        <dbReference type="Pfam" id="PF13453"/>
    </source>
</evidence>
<sequence>MPTKRCPHCITHPLEVTHYQGEEIDICRECGGLWFEKNEVNRMIAEINEGPIGDKYETHFGESLGISKLDCPDCNKNLERFHLLEDFHTEIDVCRHCDGSWIEKDQLESVENSPELKASLDKLNQKVSWKTYLFQFLTQMPVEYNLKPKQTPWVTRSLIALNAIIFALYFFNTTAFSTTLELFAMNPSKISQGEHLWSVITCVFLHGSVMHLIGNMYFLYIIGDNLEDVLGHKKFLMWYMVCGLAASFASFIVDPSSAIPSVGASGAIAGLFGMYLMWFRHASLTFMIIIYQKKLSAVWFFVIWLGINIFGMISAPDGVDYGAHIGGFIAGLIIGFALKSKIIEQNPVINLLNQPEAQLRR</sequence>
<dbReference type="InterPro" id="IPR035952">
    <property type="entry name" value="Rhomboid-like_sf"/>
</dbReference>
<dbReference type="InterPro" id="IPR022764">
    <property type="entry name" value="Peptidase_S54_rhomboid_dom"/>
</dbReference>
<dbReference type="PATRIC" id="fig|187330.3.peg.62"/>
<dbReference type="Pfam" id="PF13453">
    <property type="entry name" value="Zn_ribbon_TFIIB"/>
    <property type="match status" value="2"/>
</dbReference>
<evidence type="ECO:0000313" key="10">
    <source>
        <dbReference type="EMBL" id="KPH65419.1"/>
    </source>
</evidence>
<dbReference type="Pfam" id="PF01694">
    <property type="entry name" value="Rhomboid"/>
    <property type="match status" value="1"/>
</dbReference>
<feature type="transmembrane region" description="Helical" evidence="7">
    <location>
        <begin position="321"/>
        <end position="338"/>
    </location>
</feature>
<dbReference type="SUPFAM" id="SSF144091">
    <property type="entry name" value="Rhomboid-like"/>
    <property type="match status" value="1"/>
</dbReference>
<dbReference type="InterPro" id="IPR027392">
    <property type="entry name" value="TF_Znf"/>
</dbReference>
<comment type="similarity">
    <text evidence="2">Belongs to the peptidase S54 family.</text>
</comment>
<keyword evidence="3 7" id="KW-0812">Transmembrane</keyword>
<feature type="domain" description="Transcription factor zinc-finger" evidence="9">
    <location>
        <begin position="70"/>
        <end position="110"/>
    </location>
</feature>
<evidence type="ECO:0000256" key="3">
    <source>
        <dbReference type="ARBA" id="ARBA00022692"/>
    </source>
</evidence>
<feature type="domain" description="Transcription factor zinc-finger" evidence="9">
    <location>
        <begin position="5"/>
        <end position="45"/>
    </location>
</feature>
<organism evidence="10 11">
    <name type="scientific">Pseudoalteromonas porphyrae</name>
    <dbReference type="NCBI Taxonomy" id="187330"/>
    <lineage>
        <taxon>Bacteria</taxon>
        <taxon>Pseudomonadati</taxon>
        <taxon>Pseudomonadota</taxon>
        <taxon>Gammaproteobacteria</taxon>
        <taxon>Alteromonadales</taxon>
        <taxon>Pseudoalteromonadaceae</taxon>
        <taxon>Pseudoalteromonas</taxon>
    </lineage>
</organism>
<accession>A0A0N0M263</accession>
<evidence type="ECO:0000256" key="4">
    <source>
        <dbReference type="ARBA" id="ARBA00022801"/>
    </source>
</evidence>
<feature type="transmembrane region" description="Helical" evidence="7">
    <location>
        <begin position="157"/>
        <end position="176"/>
    </location>
</feature>
<keyword evidence="5 7" id="KW-1133">Transmembrane helix</keyword>
<comment type="subcellular location">
    <subcellularLocation>
        <location evidence="1">Membrane</location>
        <topology evidence="1">Multi-pass membrane protein</topology>
    </subcellularLocation>
</comment>
<feature type="transmembrane region" description="Helical" evidence="7">
    <location>
        <begin position="259"/>
        <end position="278"/>
    </location>
</feature>
<keyword evidence="4" id="KW-0378">Hydrolase</keyword>
<evidence type="ECO:0000256" key="2">
    <source>
        <dbReference type="ARBA" id="ARBA00009045"/>
    </source>
</evidence>
<dbReference type="OrthoDB" id="9814037at2"/>
<evidence type="ECO:0000256" key="1">
    <source>
        <dbReference type="ARBA" id="ARBA00004141"/>
    </source>
</evidence>
<evidence type="ECO:0000256" key="7">
    <source>
        <dbReference type="SAM" id="Phobius"/>
    </source>
</evidence>
<reference evidence="10 11" key="1">
    <citation type="submission" date="2015-08" db="EMBL/GenBank/DDBJ databases">
        <title>Draft Genome Sequence of Pseudoalteromonas porphyrae UCD-SED14.</title>
        <authorList>
            <person name="Coil D.A."/>
            <person name="Jospin G."/>
            <person name="Lee R.D."/>
            <person name="Eisen J.A."/>
        </authorList>
    </citation>
    <scope>NUCLEOTIDE SEQUENCE [LARGE SCALE GENOMIC DNA]</scope>
    <source>
        <strain evidence="10 11">UCD-SED14</strain>
    </source>
</reference>
<comment type="caution">
    <text evidence="10">The sequence shown here is derived from an EMBL/GenBank/DDBJ whole genome shotgun (WGS) entry which is preliminary data.</text>
</comment>
<proteinExistence type="inferred from homology"/>
<evidence type="ECO:0000313" key="11">
    <source>
        <dbReference type="Proteomes" id="UP000037848"/>
    </source>
</evidence>
<dbReference type="GO" id="GO:0004252">
    <property type="term" value="F:serine-type endopeptidase activity"/>
    <property type="evidence" value="ECO:0007669"/>
    <property type="project" value="InterPro"/>
</dbReference>
<protein>
    <submittedName>
        <fullName evidence="10">Rhomboid family protein</fullName>
    </submittedName>
</protein>
<dbReference type="EMBL" id="LHPH01000001">
    <property type="protein sequence ID" value="KPH65419.1"/>
    <property type="molecule type" value="Genomic_DNA"/>
</dbReference>
<dbReference type="PANTHER" id="PTHR43731:SF14">
    <property type="entry name" value="PRESENILIN-ASSOCIATED RHOMBOID-LIKE PROTEIN, MITOCHONDRIAL"/>
    <property type="match status" value="1"/>
</dbReference>
<keyword evidence="6 7" id="KW-0472">Membrane</keyword>